<organism evidence="3 4">
    <name type="scientific">Actinospica acidithermotolerans</name>
    <dbReference type="NCBI Taxonomy" id="2828514"/>
    <lineage>
        <taxon>Bacteria</taxon>
        <taxon>Bacillati</taxon>
        <taxon>Actinomycetota</taxon>
        <taxon>Actinomycetes</taxon>
        <taxon>Catenulisporales</taxon>
        <taxon>Actinospicaceae</taxon>
        <taxon>Actinospica</taxon>
    </lineage>
</organism>
<evidence type="ECO:0000256" key="1">
    <source>
        <dbReference type="SAM" id="MobiDB-lite"/>
    </source>
</evidence>
<dbReference type="Proteomes" id="UP000676325">
    <property type="component" value="Unassembled WGS sequence"/>
</dbReference>
<evidence type="ECO:0000313" key="3">
    <source>
        <dbReference type="EMBL" id="MBR7826410.1"/>
    </source>
</evidence>
<dbReference type="AlphaFoldDB" id="A0A941IFJ8"/>
<protein>
    <submittedName>
        <fullName evidence="3">Uncharacterized protein</fullName>
    </submittedName>
</protein>
<evidence type="ECO:0000256" key="2">
    <source>
        <dbReference type="SAM" id="Phobius"/>
    </source>
</evidence>
<keyword evidence="2" id="KW-0812">Transmembrane</keyword>
<sequence length="184" mass="19919">MVFERPPVPRPRVLLSMLGAGALAIEVVLVLVGGWLAAGTGLILLTVLGIGLAAYVSGSEVMDGRYRRPLRMVRQRNLSMLGWTSLVAAARSSTGNFQHAVKPELERLYAVRLAEKYGISLHAEPERAAELIGPDLWPWIDPRRAPTPPPAKGPRQALDRRSAAPAPPPTDAVLSALVDRLEQL</sequence>
<comment type="caution">
    <text evidence="3">The sequence shown here is derived from an EMBL/GenBank/DDBJ whole genome shotgun (WGS) entry which is preliminary data.</text>
</comment>
<name>A0A941IFJ8_9ACTN</name>
<keyword evidence="4" id="KW-1185">Reference proteome</keyword>
<reference evidence="3" key="1">
    <citation type="submission" date="2021-04" db="EMBL/GenBank/DDBJ databases">
        <title>Genome based classification of Actinospica acidithermotolerans sp. nov., an actinobacterium isolated from an Indonesian hot spring.</title>
        <authorList>
            <person name="Kusuma A.B."/>
            <person name="Putra K.E."/>
            <person name="Nafisah S."/>
            <person name="Loh J."/>
            <person name="Nouioui I."/>
            <person name="Goodfellow M."/>
        </authorList>
    </citation>
    <scope>NUCLEOTIDE SEQUENCE</scope>
    <source>
        <strain evidence="3">MGRD01-02</strain>
    </source>
</reference>
<feature type="transmembrane region" description="Helical" evidence="2">
    <location>
        <begin position="12"/>
        <end position="36"/>
    </location>
</feature>
<evidence type="ECO:0000313" key="4">
    <source>
        <dbReference type="Proteomes" id="UP000676325"/>
    </source>
</evidence>
<feature type="transmembrane region" description="Helical" evidence="2">
    <location>
        <begin position="42"/>
        <end position="62"/>
    </location>
</feature>
<keyword evidence="2" id="KW-0472">Membrane</keyword>
<dbReference type="RefSeq" id="WP_212517561.1">
    <property type="nucleotide sequence ID" value="NZ_JAGSOH010000017.1"/>
</dbReference>
<keyword evidence="2" id="KW-1133">Transmembrane helix</keyword>
<feature type="region of interest" description="Disordered" evidence="1">
    <location>
        <begin position="142"/>
        <end position="171"/>
    </location>
</feature>
<accession>A0A941IFJ8</accession>
<dbReference type="EMBL" id="JAGSOH010000017">
    <property type="protein sequence ID" value="MBR7826410.1"/>
    <property type="molecule type" value="Genomic_DNA"/>
</dbReference>
<proteinExistence type="predicted"/>
<gene>
    <name evidence="3" type="ORF">KDK95_08860</name>
</gene>